<sequence>MSSESFAAKLARLRDWENRNLPTAGTILGYDVVVFLAATIDSGSRTPARSLYETLGYSEAALRLHIQRLQRSGYLVRARDGEDGRNQSILLTEKFIQAWRAYEAAFADVFGGASAVREPALHV</sequence>
<name>A0ABT1LJ71_9HYPH</name>
<gene>
    <name evidence="1" type="ORF">NK718_17265</name>
</gene>
<dbReference type="RefSeq" id="WP_254744804.1">
    <property type="nucleotide sequence ID" value="NZ_JANCLU010000019.1"/>
</dbReference>
<organism evidence="1 2">
    <name type="scientific">Alsobacter ponti</name>
    <dbReference type="NCBI Taxonomy" id="2962936"/>
    <lineage>
        <taxon>Bacteria</taxon>
        <taxon>Pseudomonadati</taxon>
        <taxon>Pseudomonadota</taxon>
        <taxon>Alphaproteobacteria</taxon>
        <taxon>Hyphomicrobiales</taxon>
        <taxon>Alsobacteraceae</taxon>
        <taxon>Alsobacter</taxon>
    </lineage>
</organism>
<dbReference type="InterPro" id="IPR036388">
    <property type="entry name" value="WH-like_DNA-bd_sf"/>
</dbReference>
<comment type="caution">
    <text evidence="1">The sequence shown here is derived from an EMBL/GenBank/DDBJ whole genome shotgun (WGS) entry which is preliminary data.</text>
</comment>
<keyword evidence="2" id="KW-1185">Reference proteome</keyword>
<accession>A0ABT1LJ71</accession>
<dbReference type="InterPro" id="IPR036390">
    <property type="entry name" value="WH_DNA-bd_sf"/>
</dbReference>
<protein>
    <submittedName>
        <fullName evidence="1">MarR family winged helix-turn-helix transcriptional regulator</fullName>
    </submittedName>
</protein>
<dbReference type="EMBL" id="JANCLU010000019">
    <property type="protein sequence ID" value="MCP8940278.1"/>
    <property type="molecule type" value="Genomic_DNA"/>
</dbReference>
<dbReference type="Gene3D" id="1.10.10.10">
    <property type="entry name" value="Winged helix-like DNA-binding domain superfamily/Winged helix DNA-binding domain"/>
    <property type="match status" value="1"/>
</dbReference>
<evidence type="ECO:0000313" key="2">
    <source>
        <dbReference type="Proteomes" id="UP001205890"/>
    </source>
</evidence>
<dbReference type="SUPFAM" id="SSF46785">
    <property type="entry name" value="Winged helix' DNA-binding domain"/>
    <property type="match status" value="1"/>
</dbReference>
<dbReference type="Proteomes" id="UP001205890">
    <property type="component" value="Unassembled WGS sequence"/>
</dbReference>
<evidence type="ECO:0000313" key="1">
    <source>
        <dbReference type="EMBL" id="MCP8940278.1"/>
    </source>
</evidence>
<reference evidence="1 2" key="1">
    <citation type="submission" date="2022-07" db="EMBL/GenBank/DDBJ databases">
        <authorList>
            <person name="Li W.-J."/>
            <person name="Deng Q.-Q."/>
        </authorList>
    </citation>
    <scope>NUCLEOTIDE SEQUENCE [LARGE SCALE GENOMIC DNA]</scope>
    <source>
        <strain evidence="1 2">SYSU M60028</strain>
    </source>
</reference>
<proteinExistence type="predicted"/>